<evidence type="ECO:0000313" key="1">
    <source>
        <dbReference type="EMBL" id="KAJ8674599.1"/>
    </source>
</evidence>
<proteinExistence type="predicted"/>
<sequence length="1218" mass="138311">MFVNGWRPVTARYENSIGVNVSPAKSLERPIQAPLHPVLGKLQEHMAASERLTQSTPQPRPKQTDYSVAPSLLGSFAVFSSPVLSKHRLELPLHELKTLSTEREYSFLVPPPRDALRFEIESALKKTPLNDPFGRSSQFIPQSIKPDPRVPTYYIKPASYSTSVNPYSPVSHFVNAYNPQPQPQSQQQQQQQQAIKASNDAKQIAAQQNAYNRFQQVPPQQYYNQVNHPNQYKQSYYERNPGFLVHESHEVSYATPSSTFKYRPYQFEQAYPTSTATPSRPDTTKYNQQQTPSSARPIESFKQYKEIEKSPANPFYITDFQKTRYTPDINEVLPKVNQPIKFSQTSTPNLGTTPPYRPDQQKVVYVRPELQQPQYQSSIIPLNINQRPPEVEYETPESISLKHFNEQQFLLQQQLIQQDRQRLREQEKRRQQELLRQQQDELQKRQQEIKLLEQREKEKQRFEQQQQQQLQQQTVTPDIVKEVPAYKPVLSYSHPMPPAQEDQQRIIPKDHFRYVHPHQQQVLYKEEVQTTPQAPFEPSKEVTIQKFEQVVTPASEFQSTTQEEFQPVIRPYRPQKPLRTDQPRRRKPTTIMYDPVPTEAPTFFSPETQEASTGIPIQTTTPELTTIPPTTERIVRTRRPGGSAYRRRKPHTTTQEPSSSSQEYEDEVTRYNTPENQDFEKKKRVKPSTNSNSESSSERRPIRKRPISRVKGHKDSNEADLPERARTTSQPYREISATENYPAPFLKELYSSDHSSNSDRGSESPQEVSTESIPTEYYETTVSSNQEYYEPTRGDFQEQYTQKEDGNSAFDHVFTRTEVNFIESTSEPPTPLAPITLPATTTTVASTTTTTTEAPPAPTSRTTAQLASKATVRGRPARYGNATRPRFSIKDYQTRMEYKNKLAQASSTETSVSSTASPPKRGFKAQQQRQQQQQQSSESASSKEPSNRYKYNPSRTSFRASSTTQSSVGQADDSTTERTRFTPKKRINSSNYYRARSTTPRSNQEGTGHESSLNGPVPVIRKRIPGKLPRPHYSGSRTEAPESQSAAETGSFATTTTTMSNSASGSITNSTPEENELEPQSKPSDHSSIDLSDVTMDENVPVDEKENYPPVSEAQPLATTATKTTTTEAAITTLRGSPVLTETTTSFDFDHEQDLFAKASQSVADLTSSASALYDKPGMFKAVSPAAESRLISTHLRIPTDDATLPIEAVFQKISKKN</sequence>
<name>A0ACC2NWC8_9HYME</name>
<accession>A0ACC2NWC8</accession>
<comment type="caution">
    <text evidence="1">The sequence shown here is derived from an EMBL/GenBank/DDBJ whole genome shotgun (WGS) entry which is preliminary data.</text>
</comment>
<evidence type="ECO:0000313" key="2">
    <source>
        <dbReference type="Proteomes" id="UP001239111"/>
    </source>
</evidence>
<gene>
    <name evidence="1" type="ORF">QAD02_005861</name>
</gene>
<dbReference type="EMBL" id="CM056743">
    <property type="protein sequence ID" value="KAJ8674599.1"/>
    <property type="molecule type" value="Genomic_DNA"/>
</dbReference>
<protein>
    <submittedName>
        <fullName evidence="1">Uncharacterized protein</fullName>
    </submittedName>
</protein>
<dbReference type="Proteomes" id="UP001239111">
    <property type="component" value="Chromosome 3"/>
</dbReference>
<keyword evidence="2" id="KW-1185">Reference proteome</keyword>
<organism evidence="1 2">
    <name type="scientific">Eretmocerus hayati</name>
    <dbReference type="NCBI Taxonomy" id="131215"/>
    <lineage>
        <taxon>Eukaryota</taxon>
        <taxon>Metazoa</taxon>
        <taxon>Ecdysozoa</taxon>
        <taxon>Arthropoda</taxon>
        <taxon>Hexapoda</taxon>
        <taxon>Insecta</taxon>
        <taxon>Pterygota</taxon>
        <taxon>Neoptera</taxon>
        <taxon>Endopterygota</taxon>
        <taxon>Hymenoptera</taxon>
        <taxon>Apocrita</taxon>
        <taxon>Proctotrupomorpha</taxon>
        <taxon>Chalcidoidea</taxon>
        <taxon>Aphelinidae</taxon>
        <taxon>Aphelininae</taxon>
        <taxon>Eretmocerus</taxon>
    </lineage>
</organism>
<reference evidence="1" key="1">
    <citation type="submission" date="2023-04" db="EMBL/GenBank/DDBJ databases">
        <title>A chromosome-level genome assembly of the parasitoid wasp Eretmocerus hayati.</title>
        <authorList>
            <person name="Zhong Y."/>
            <person name="Liu S."/>
            <person name="Liu Y."/>
        </authorList>
    </citation>
    <scope>NUCLEOTIDE SEQUENCE</scope>
    <source>
        <strain evidence="1">ZJU_SS_LIU_2023</strain>
    </source>
</reference>